<evidence type="ECO:0000256" key="3">
    <source>
        <dbReference type="ARBA" id="ARBA00023015"/>
    </source>
</evidence>
<evidence type="ECO:0000313" key="8">
    <source>
        <dbReference type="EMBL" id="PTL36252.1"/>
    </source>
</evidence>
<reference evidence="8 9" key="1">
    <citation type="submission" date="2017-09" db="EMBL/GenBank/DDBJ databases">
        <title>Bloom of a denitrifying methanotroph, Candidatus Methylomirabilis limnetica, in a deep stratified lake.</title>
        <authorList>
            <person name="Graf J.S."/>
            <person name="Marchant H.K."/>
            <person name="Tienken D."/>
            <person name="Hach P.F."/>
            <person name="Brand A."/>
            <person name="Schubert C.J."/>
            <person name="Kuypers M.M."/>
            <person name="Milucka J."/>
        </authorList>
    </citation>
    <scope>NUCLEOTIDE SEQUENCE [LARGE SCALE GENOMIC DNA]</scope>
    <source>
        <strain evidence="8 9">Zug</strain>
    </source>
</reference>
<feature type="modified residue" description="4-aspartylphosphate" evidence="6">
    <location>
        <position position="53"/>
    </location>
</feature>
<dbReference type="InterPro" id="IPR001789">
    <property type="entry name" value="Sig_transdc_resp-reg_receiver"/>
</dbReference>
<dbReference type="InterPro" id="IPR050595">
    <property type="entry name" value="Bact_response_regulator"/>
</dbReference>
<protein>
    <submittedName>
        <fullName evidence="8">Two-component system response regulator</fullName>
    </submittedName>
</protein>
<dbReference type="Pfam" id="PF00072">
    <property type="entry name" value="Response_reg"/>
    <property type="match status" value="1"/>
</dbReference>
<dbReference type="SMART" id="SM00448">
    <property type="entry name" value="REC"/>
    <property type="match status" value="1"/>
</dbReference>
<dbReference type="PANTHER" id="PTHR44591:SF3">
    <property type="entry name" value="RESPONSE REGULATORY DOMAIN-CONTAINING PROTEIN"/>
    <property type="match status" value="1"/>
</dbReference>
<evidence type="ECO:0000256" key="6">
    <source>
        <dbReference type="PROSITE-ProRule" id="PRU00169"/>
    </source>
</evidence>
<keyword evidence="2" id="KW-0902">Two-component regulatory system</keyword>
<dbReference type="GO" id="GO:0000160">
    <property type="term" value="P:phosphorelay signal transduction system"/>
    <property type="evidence" value="ECO:0007669"/>
    <property type="project" value="UniProtKB-KW"/>
</dbReference>
<keyword evidence="3" id="KW-0805">Transcription regulation</keyword>
<evidence type="ECO:0000256" key="4">
    <source>
        <dbReference type="ARBA" id="ARBA00023125"/>
    </source>
</evidence>
<keyword evidence="9" id="KW-1185">Reference proteome</keyword>
<organism evidence="8 9">
    <name type="scientific">Candidatus Methylomirabilis limnetica</name>
    <dbReference type="NCBI Taxonomy" id="2033718"/>
    <lineage>
        <taxon>Bacteria</taxon>
        <taxon>Candidatus Methylomirabilota</taxon>
        <taxon>Candidatus Methylomirabilia</taxon>
        <taxon>Candidatus Methylomirabilales</taxon>
        <taxon>Candidatus Methylomirabilaceae</taxon>
        <taxon>Candidatus Methylomirabilis</taxon>
    </lineage>
</organism>
<evidence type="ECO:0000256" key="5">
    <source>
        <dbReference type="ARBA" id="ARBA00023163"/>
    </source>
</evidence>
<dbReference type="SUPFAM" id="SSF52172">
    <property type="entry name" value="CheY-like"/>
    <property type="match status" value="1"/>
</dbReference>
<reference evidence="9" key="2">
    <citation type="journal article" date="2018" name="Environ. Microbiol.">
        <title>Bloom of a denitrifying methanotroph, 'Candidatus Methylomirabilis limnetica', in a deep stratified lake.</title>
        <authorList>
            <person name="Graf J.S."/>
            <person name="Mayr M.J."/>
            <person name="Marchant H.K."/>
            <person name="Tienken D."/>
            <person name="Hach P.F."/>
            <person name="Brand A."/>
            <person name="Schubert C.J."/>
            <person name="Kuypers M.M."/>
            <person name="Milucka J."/>
        </authorList>
    </citation>
    <scope>NUCLEOTIDE SEQUENCE [LARGE SCALE GENOMIC DNA]</scope>
    <source>
        <strain evidence="9">Zug</strain>
    </source>
</reference>
<dbReference type="CDD" id="cd00156">
    <property type="entry name" value="REC"/>
    <property type="match status" value="1"/>
</dbReference>
<dbReference type="AlphaFoldDB" id="A0A2T4TYQ0"/>
<dbReference type="PROSITE" id="PS50110">
    <property type="entry name" value="RESPONSE_REGULATORY"/>
    <property type="match status" value="1"/>
</dbReference>
<dbReference type="GO" id="GO:0003677">
    <property type="term" value="F:DNA binding"/>
    <property type="evidence" value="ECO:0007669"/>
    <property type="project" value="UniProtKB-KW"/>
</dbReference>
<accession>A0A2T4TYQ0</accession>
<keyword evidence="4" id="KW-0238">DNA-binding</keyword>
<comment type="caution">
    <text evidence="8">The sequence shown here is derived from an EMBL/GenBank/DDBJ whole genome shotgun (WGS) entry which is preliminary data.</text>
</comment>
<keyword evidence="5" id="KW-0804">Transcription</keyword>
<evidence type="ECO:0000256" key="1">
    <source>
        <dbReference type="ARBA" id="ARBA00022553"/>
    </source>
</evidence>
<feature type="domain" description="Response regulatory" evidence="7">
    <location>
        <begin position="4"/>
        <end position="118"/>
    </location>
</feature>
<proteinExistence type="predicted"/>
<dbReference type="Gene3D" id="3.40.50.2300">
    <property type="match status" value="1"/>
</dbReference>
<sequence>MRGKILLVDDGEDLCRLFTESLGQEGFQVVAARSGHEALALVELEPPDLIVLDLVMPEMDGLEILRRLRKRAEAVKVVVLTAHGTAQRVREAMALGVREFLGKPFDPNRLLRIVAEEVGGGACS</sequence>
<evidence type="ECO:0000313" key="9">
    <source>
        <dbReference type="Proteomes" id="UP000241436"/>
    </source>
</evidence>
<dbReference type="FunFam" id="3.40.50.2300:FF:000001">
    <property type="entry name" value="DNA-binding response regulator PhoB"/>
    <property type="match status" value="1"/>
</dbReference>
<keyword evidence="1 6" id="KW-0597">Phosphoprotein</keyword>
<evidence type="ECO:0000259" key="7">
    <source>
        <dbReference type="PROSITE" id="PS50110"/>
    </source>
</evidence>
<gene>
    <name evidence="8" type="ORF">CLG94_06245</name>
</gene>
<dbReference type="PANTHER" id="PTHR44591">
    <property type="entry name" value="STRESS RESPONSE REGULATOR PROTEIN 1"/>
    <property type="match status" value="1"/>
</dbReference>
<dbReference type="InterPro" id="IPR011006">
    <property type="entry name" value="CheY-like_superfamily"/>
</dbReference>
<dbReference type="Proteomes" id="UP000241436">
    <property type="component" value="Unassembled WGS sequence"/>
</dbReference>
<evidence type="ECO:0000256" key="2">
    <source>
        <dbReference type="ARBA" id="ARBA00023012"/>
    </source>
</evidence>
<dbReference type="OrthoDB" id="9802491at2"/>
<dbReference type="EMBL" id="NVQC01000017">
    <property type="protein sequence ID" value="PTL36252.1"/>
    <property type="molecule type" value="Genomic_DNA"/>
</dbReference>
<dbReference type="RefSeq" id="WP_107561998.1">
    <property type="nucleotide sequence ID" value="NZ_NVQC01000017.1"/>
</dbReference>
<name>A0A2T4TYQ0_9BACT</name>